<geneLocation type="plasmid" evidence="16">
    <name>pJE1</name>
</geneLocation>
<dbReference type="Pfam" id="PF00330">
    <property type="entry name" value="Aconitase"/>
    <property type="match status" value="1"/>
</dbReference>
<comment type="pathway">
    <text evidence="4">Amino-acid biosynthesis; L-leucine biosynthesis; L-leucine from 3-methyl-2-oxobutanoate: step 2/4.</text>
</comment>
<sequence>MLLRRRVGLPADMEENAAIMTRKADGAGRTLARAIWDMHVVADLTGGSDLLAIDRLLLHERTGGVALKSLDEAGRQVLAPKQVFATMDHIVDTFPGRSDRTLMPTGTAFLTTMREGAHRHGITLFDLNDPRQGIVHVISPEQGIVLPGVTLVCPDSHTCTQGAFGALAWGIGSTEAEHALATMTLRVSRPLDMRITIDGLLAPGVTAKDLALHIIGRLGSGGAKGHVVEFAGSAVRALDMEARMTLCNMATELAAFGAIIAPDETTFAYLKGRPYAPAGALWDAAMADWQGLKTAEDAEFAVKHRFDAGDLVPMISWGTSPQHVTSVDGAVPDFAALNGTVGRADYDRALAYMDLAPGTKLIGLPIDAAFIGSCTNSRVSDLRRAAAIVAGRKVAPGVKAICVPGSTQVKAAAEAEGLDRIFTEAGFEWREAGCSMCFFAGGESFGPQQRVISSTNRNFESRQGPGTRTHLASPETVAASALAGCIADPRGVGEAA</sequence>
<dbReference type="GO" id="GO:0003861">
    <property type="term" value="F:3-isopropylmalate dehydratase activity"/>
    <property type="evidence" value="ECO:0007669"/>
    <property type="project" value="UniProtKB-EC"/>
</dbReference>
<evidence type="ECO:0000313" key="16">
    <source>
        <dbReference type="EMBL" id="AJW29438.1"/>
    </source>
</evidence>
<evidence type="ECO:0000256" key="5">
    <source>
        <dbReference type="ARBA" id="ARBA00011271"/>
    </source>
</evidence>
<evidence type="ECO:0000256" key="10">
    <source>
        <dbReference type="ARBA" id="ARBA00022723"/>
    </source>
</evidence>
<keyword evidence="9" id="KW-0028">Amino-acid biosynthesis</keyword>
<dbReference type="PROSITE" id="PS00450">
    <property type="entry name" value="ACONITASE_1"/>
    <property type="match status" value="1"/>
</dbReference>
<dbReference type="NCBIfam" id="NF004016">
    <property type="entry name" value="PRK05478.1"/>
    <property type="match status" value="1"/>
</dbReference>
<dbReference type="InterPro" id="IPR018136">
    <property type="entry name" value="Aconitase_4Fe-4S_BS"/>
</dbReference>
<dbReference type="NCBIfam" id="NF009116">
    <property type="entry name" value="PRK12466.1"/>
    <property type="match status" value="1"/>
</dbReference>
<keyword evidence="16" id="KW-0614">Plasmid</keyword>
<keyword evidence="14" id="KW-0100">Branched-chain amino acid biosynthesis</keyword>
<evidence type="ECO:0000256" key="7">
    <source>
        <dbReference type="ARBA" id="ARBA00022430"/>
    </source>
</evidence>
<evidence type="ECO:0000256" key="13">
    <source>
        <dbReference type="ARBA" id="ARBA00023239"/>
    </source>
</evidence>
<dbReference type="InterPro" id="IPR015931">
    <property type="entry name" value="Acnase/IPM_dHydase_lsu_aba_1/3"/>
</dbReference>
<keyword evidence="7" id="KW-0432">Leucine biosynthesis</keyword>
<comment type="subunit">
    <text evidence="5">Heterodimer of LeuC and LeuD.</text>
</comment>
<dbReference type="EC" id="4.2.1.33" evidence="6"/>
<evidence type="ECO:0000256" key="6">
    <source>
        <dbReference type="ARBA" id="ARBA00011998"/>
    </source>
</evidence>
<keyword evidence="10" id="KW-0479">Metal-binding</keyword>
<dbReference type="GO" id="GO:0009098">
    <property type="term" value="P:L-leucine biosynthetic process"/>
    <property type="evidence" value="ECO:0007669"/>
    <property type="project" value="UniProtKB-KW"/>
</dbReference>
<comment type="catalytic activity">
    <reaction evidence="1">
        <text>(2R,3S)-3-isopropylmalate = (2S)-2-isopropylmalate</text>
        <dbReference type="Rhea" id="RHEA:32287"/>
        <dbReference type="ChEBI" id="CHEBI:1178"/>
        <dbReference type="ChEBI" id="CHEBI:35121"/>
        <dbReference type="EC" id="4.2.1.33"/>
    </reaction>
</comment>
<accession>A0A0D4ZZR2</accession>
<keyword evidence="11" id="KW-0408">Iron</keyword>
<evidence type="ECO:0000256" key="14">
    <source>
        <dbReference type="ARBA" id="ARBA00023304"/>
    </source>
</evidence>
<dbReference type="InterPro" id="IPR036008">
    <property type="entry name" value="Aconitase_4Fe-4S_dom"/>
</dbReference>
<gene>
    <name evidence="16" type="ORF">pJE1_016</name>
</gene>
<keyword evidence="8" id="KW-0004">4Fe-4S</keyword>
<dbReference type="InterPro" id="IPR001030">
    <property type="entry name" value="Acoase/IPM_deHydtase_lsu_aba"/>
</dbReference>
<comment type="cofactor">
    <cofactor evidence="2">
        <name>[4Fe-4S] cluster</name>
        <dbReference type="ChEBI" id="CHEBI:49883"/>
    </cofactor>
</comment>
<evidence type="ECO:0000256" key="2">
    <source>
        <dbReference type="ARBA" id="ARBA00001966"/>
    </source>
</evidence>
<evidence type="ECO:0000256" key="12">
    <source>
        <dbReference type="ARBA" id="ARBA00023014"/>
    </source>
</evidence>
<evidence type="ECO:0000256" key="9">
    <source>
        <dbReference type="ARBA" id="ARBA00022605"/>
    </source>
</evidence>
<dbReference type="PRINTS" id="PR00415">
    <property type="entry name" value="ACONITASE"/>
</dbReference>
<dbReference type="InterPro" id="IPR050067">
    <property type="entry name" value="IPM_dehydratase_rel_enz"/>
</dbReference>
<dbReference type="GO" id="GO:0046872">
    <property type="term" value="F:metal ion binding"/>
    <property type="evidence" value="ECO:0007669"/>
    <property type="project" value="UniProtKB-KW"/>
</dbReference>
<dbReference type="AlphaFoldDB" id="A0A0D4ZZR2"/>
<evidence type="ECO:0000256" key="3">
    <source>
        <dbReference type="ARBA" id="ARBA00002695"/>
    </source>
</evidence>
<reference evidence="16" key="1">
    <citation type="submission" date="2014-06" db="EMBL/GenBank/DDBJ databases">
        <title>Molecular and ecological studies on carbamate pesticide degrading bacteria isolated from agricultural soils.</title>
        <authorList>
            <person name="Kim D.-U."/>
            <person name="Ka J.-O."/>
        </authorList>
    </citation>
    <scope>NUCLEOTIDE SEQUENCE</scope>
    <source>
        <strain evidence="16">JE1</strain>
        <plasmid evidence="16">pJE1</plasmid>
    </source>
</reference>
<evidence type="ECO:0000256" key="11">
    <source>
        <dbReference type="ARBA" id="ARBA00023004"/>
    </source>
</evidence>
<evidence type="ECO:0000259" key="15">
    <source>
        <dbReference type="Pfam" id="PF00330"/>
    </source>
</evidence>
<feature type="domain" description="Aconitase/3-isopropylmalate dehydratase large subunit alpha/beta/alpha" evidence="15">
    <location>
        <begin position="34"/>
        <end position="484"/>
    </location>
</feature>
<dbReference type="EMBL" id="KM017071">
    <property type="protein sequence ID" value="AJW29438.1"/>
    <property type="molecule type" value="Genomic_DNA"/>
</dbReference>
<name>A0A0D4ZZR2_9SPHN</name>
<comment type="function">
    <text evidence="3">Catalyzes the isomerization between 2-isopropylmalate and 3-isopropylmalate, via the formation of 2-isopropylmaleate.</text>
</comment>
<keyword evidence="12" id="KW-0411">Iron-sulfur</keyword>
<dbReference type="Gene3D" id="3.30.499.10">
    <property type="entry name" value="Aconitase, domain 3"/>
    <property type="match status" value="2"/>
</dbReference>
<keyword evidence="13 16" id="KW-0456">Lyase</keyword>
<dbReference type="GO" id="GO:0051539">
    <property type="term" value="F:4 iron, 4 sulfur cluster binding"/>
    <property type="evidence" value="ECO:0007669"/>
    <property type="project" value="UniProtKB-KW"/>
</dbReference>
<organism evidence="16">
    <name type="scientific">Sphingomonas sp. JE1</name>
    <dbReference type="NCBI Taxonomy" id="1628059"/>
    <lineage>
        <taxon>Bacteria</taxon>
        <taxon>Pseudomonadati</taxon>
        <taxon>Pseudomonadota</taxon>
        <taxon>Alphaproteobacteria</taxon>
        <taxon>Sphingomonadales</taxon>
        <taxon>Sphingomonadaceae</taxon>
        <taxon>Sphingomonas</taxon>
    </lineage>
</organism>
<evidence type="ECO:0000256" key="1">
    <source>
        <dbReference type="ARBA" id="ARBA00000491"/>
    </source>
</evidence>
<protein>
    <recommendedName>
        <fullName evidence="6">3-isopropylmalate dehydratase</fullName>
        <ecNumber evidence="6">4.2.1.33</ecNumber>
    </recommendedName>
</protein>
<dbReference type="PANTHER" id="PTHR43822:SF9">
    <property type="entry name" value="3-ISOPROPYLMALATE DEHYDRATASE"/>
    <property type="match status" value="1"/>
</dbReference>
<dbReference type="SUPFAM" id="SSF53732">
    <property type="entry name" value="Aconitase iron-sulfur domain"/>
    <property type="match status" value="1"/>
</dbReference>
<evidence type="ECO:0000256" key="8">
    <source>
        <dbReference type="ARBA" id="ARBA00022485"/>
    </source>
</evidence>
<proteinExistence type="predicted"/>
<dbReference type="PANTHER" id="PTHR43822">
    <property type="entry name" value="HOMOACONITASE, MITOCHONDRIAL-RELATED"/>
    <property type="match status" value="1"/>
</dbReference>
<evidence type="ECO:0000256" key="4">
    <source>
        <dbReference type="ARBA" id="ARBA00004729"/>
    </source>
</evidence>